<dbReference type="SUPFAM" id="SSF56672">
    <property type="entry name" value="DNA/RNA polymerases"/>
    <property type="match status" value="1"/>
</dbReference>
<dbReference type="InterPro" id="IPR043128">
    <property type="entry name" value="Rev_trsase/Diguanyl_cyclase"/>
</dbReference>
<dbReference type="Pfam" id="PF00078">
    <property type="entry name" value="RVT_1"/>
    <property type="match status" value="1"/>
</dbReference>
<evidence type="ECO:0000313" key="3">
    <source>
        <dbReference type="EMBL" id="GFY29736.1"/>
    </source>
</evidence>
<dbReference type="PANTHER" id="PTHR47331:SF5">
    <property type="entry name" value="RIBONUCLEASE H"/>
    <property type="match status" value="1"/>
</dbReference>
<accession>A0A8X6W8I4</accession>
<protein>
    <submittedName>
        <fullName evidence="3">Integrase catalytic domain-containing protein</fullName>
    </submittedName>
</protein>
<organism evidence="3 4">
    <name type="scientific">Trichonephila clavipes</name>
    <name type="common">Golden silk orbweaver</name>
    <name type="synonym">Nephila clavipes</name>
    <dbReference type="NCBI Taxonomy" id="2585209"/>
    <lineage>
        <taxon>Eukaryota</taxon>
        <taxon>Metazoa</taxon>
        <taxon>Ecdysozoa</taxon>
        <taxon>Arthropoda</taxon>
        <taxon>Chelicerata</taxon>
        <taxon>Arachnida</taxon>
        <taxon>Araneae</taxon>
        <taxon>Araneomorphae</taxon>
        <taxon>Entelegynae</taxon>
        <taxon>Araneoidea</taxon>
        <taxon>Nephilidae</taxon>
        <taxon>Trichonephila</taxon>
    </lineage>
</organism>
<proteinExistence type="predicted"/>
<feature type="domain" description="Reverse transcriptase" evidence="1">
    <location>
        <begin position="508"/>
        <end position="619"/>
    </location>
</feature>
<sequence length="1170" mass="135180">MNRLLNLTPVRKSFDVIALRNLYDQLEINIRGLESLEISPDSYSCLLFPIIMKAIPPDLALEYNKNITKTQSQITDLIAYLRSEVESRERTELLVKPHDLELKNKNSYSYTKYFERTSHSYPQSNRKVQGHSRFHPSHKSFSSANELLTAAFSDCLFCFENTHVSDLCENLCVQKKRAKLIKEGRCFICCNTGCYVKKCKKEVCSYCKGRHARAICFKLEKSKQNSHLDLEEKNVDVKTTSSNSVFHNRDGVLLQCVQAGIIGRSSSDKIFCLFDNGSSDFYWSLTHRIKRLDSSLVAVETRLGWSLQGRCDERSDCTSVHLVHSEDESISTELRRFWEIESLGILDKGSMTLGNGDEEILSEFDKSVNFVDGRYRVNLPWKPGMREALQNNKTVARKRFEGLVRRFKCDHELFCEYKDVIDDYVREGIVERTSCDSLLDSQDFTYPIMTTHPHTPHHAVIRSDKTTSHIRIVFDGSAHENGQSSLNQSLYTGPNLHPNILELLLCFRKSPVAFTADVKSAFLQIELDFRDRDFTRFFWTDDLNNEPYVLNFTRVLFGLRPSPYLLAATLKHHFKKYREQYPHTFELLNSSIYVDDLICGQNDVPDALRTTLECLQIFSDAGMLLRKWRSNSKQLNLLWQQEGVKTESSETSATDLRPPTKVLGLAWDPENDLIYFDPKDLLKFMSRRGESKRFILSVVGRIFDPIGILGPFVIKLKCLLQELWTLGVEWDSELPQSYDTNASKSAYGTILYLRFVTCNNEIETSFICSKGRVAPLKSLTLPRLELTAALLSARLAKQVSSCLKFDANIYYWTDSLISYYWIRGDSSAFKPYIKNRVQEIQLLSDPKQWGHCPGKDNPADLLSRGTSAVKLAQNELWWHGPPWLKLTPDHWPNRHRDILDSELCSEELEHRSSVHVAVTQQREALVDINRLSSLKKLLKTTAWVFRFVNNARNICKSMDFYITADKGIHWKFIVERAPWWGGFYERLVKTIKDPLRKILGRALLTFEELSTILSEVEVIVNHRPLTYVENDPGEPEPLTPAHFLELGYGDSKYPIHFIELIDATTAKESYKKRKTYLTLLLKQLWRRWKEQYLLQLKPANHFKTPSVHKNLKLNDVVLVEGNVKSKLLWELGIIKEIFIGRDDNVRSCLVKTFKGFFKKPIQLLYPLEIV</sequence>
<dbReference type="InterPro" id="IPR000477">
    <property type="entry name" value="RT_dom"/>
</dbReference>
<dbReference type="AlphaFoldDB" id="A0A8X6W8I4"/>
<comment type="caution">
    <text evidence="3">The sequence shown here is derived from an EMBL/GenBank/DDBJ whole genome shotgun (WGS) entry which is preliminary data.</text>
</comment>
<evidence type="ECO:0000259" key="1">
    <source>
        <dbReference type="Pfam" id="PF00078"/>
    </source>
</evidence>
<dbReference type="Proteomes" id="UP000887159">
    <property type="component" value="Unassembled WGS sequence"/>
</dbReference>
<dbReference type="GO" id="GO:0071897">
    <property type="term" value="P:DNA biosynthetic process"/>
    <property type="evidence" value="ECO:0007669"/>
    <property type="project" value="UniProtKB-ARBA"/>
</dbReference>
<dbReference type="InterPro" id="IPR043502">
    <property type="entry name" value="DNA/RNA_pol_sf"/>
</dbReference>
<dbReference type="PANTHER" id="PTHR47331">
    <property type="entry name" value="PHD-TYPE DOMAIN-CONTAINING PROTEIN"/>
    <property type="match status" value="1"/>
</dbReference>
<feature type="domain" description="DUF5641" evidence="2">
    <location>
        <begin position="1076"/>
        <end position="1166"/>
    </location>
</feature>
<dbReference type="InterPro" id="IPR008042">
    <property type="entry name" value="Retrotrans_Pao"/>
</dbReference>
<keyword evidence="4" id="KW-1185">Reference proteome</keyword>
<dbReference type="InterPro" id="IPR036397">
    <property type="entry name" value="RNaseH_sf"/>
</dbReference>
<dbReference type="Gene3D" id="3.30.70.270">
    <property type="match status" value="1"/>
</dbReference>
<evidence type="ECO:0000313" key="4">
    <source>
        <dbReference type="Proteomes" id="UP000887159"/>
    </source>
</evidence>
<reference evidence="3" key="1">
    <citation type="submission" date="2020-08" db="EMBL/GenBank/DDBJ databases">
        <title>Multicomponent nature underlies the extraordinary mechanical properties of spider dragline silk.</title>
        <authorList>
            <person name="Kono N."/>
            <person name="Nakamura H."/>
            <person name="Mori M."/>
            <person name="Yoshida Y."/>
            <person name="Ohtoshi R."/>
            <person name="Malay A.D."/>
            <person name="Moran D.A.P."/>
            <person name="Tomita M."/>
            <person name="Numata K."/>
            <person name="Arakawa K."/>
        </authorList>
    </citation>
    <scope>NUCLEOTIDE SEQUENCE</scope>
</reference>
<dbReference type="SUPFAM" id="SSF53098">
    <property type="entry name" value="Ribonuclease H-like"/>
    <property type="match status" value="1"/>
</dbReference>
<name>A0A8X6W8I4_TRICX</name>
<dbReference type="Gene3D" id="3.30.420.10">
    <property type="entry name" value="Ribonuclease H-like superfamily/Ribonuclease H"/>
    <property type="match status" value="1"/>
</dbReference>
<gene>
    <name evidence="3" type="primary">AVEN_84363_1</name>
    <name evidence="3" type="ORF">TNCV_1813141</name>
</gene>
<dbReference type="InterPro" id="IPR012337">
    <property type="entry name" value="RNaseH-like_sf"/>
</dbReference>
<dbReference type="GO" id="GO:0042575">
    <property type="term" value="C:DNA polymerase complex"/>
    <property type="evidence" value="ECO:0007669"/>
    <property type="project" value="UniProtKB-ARBA"/>
</dbReference>
<evidence type="ECO:0000259" key="2">
    <source>
        <dbReference type="Pfam" id="PF18701"/>
    </source>
</evidence>
<dbReference type="Pfam" id="PF05380">
    <property type="entry name" value="Peptidase_A17"/>
    <property type="match status" value="2"/>
</dbReference>
<dbReference type="InterPro" id="IPR040676">
    <property type="entry name" value="DUF5641"/>
</dbReference>
<dbReference type="GO" id="GO:0003676">
    <property type="term" value="F:nucleic acid binding"/>
    <property type="evidence" value="ECO:0007669"/>
    <property type="project" value="InterPro"/>
</dbReference>
<dbReference type="Gene3D" id="3.10.10.10">
    <property type="entry name" value="HIV Type 1 Reverse Transcriptase, subunit A, domain 1"/>
    <property type="match status" value="1"/>
</dbReference>
<dbReference type="Pfam" id="PF18701">
    <property type="entry name" value="DUF5641"/>
    <property type="match status" value="1"/>
</dbReference>
<dbReference type="EMBL" id="BMAU01021389">
    <property type="protein sequence ID" value="GFY29736.1"/>
    <property type="molecule type" value="Genomic_DNA"/>
</dbReference>